<keyword evidence="9" id="KW-0862">Zinc</keyword>
<keyword evidence="6" id="KW-0808">Transferase</keyword>
<protein>
    <recommendedName>
        <fullName evidence="4">RING-type E3 ubiquitin transferase</fullName>
        <ecNumber evidence="4">2.3.2.27</ecNumber>
    </recommendedName>
</protein>
<sequence>MSDSEDSDLDEGPNVTRYRTKIVYESTYPYVHLEPPDVIYERWDKISVEEKKKMGHLLHVAVFWWHILIRQQDNHTTTTWAVQMGFLDSNVSNDLSLRRLDKIEILESILRAMEKGILRPDLTRQLISISTSFSMNRDCLADAMRWLEQAEGPYITSRVQELGPRAVCVGTLEFIFNEYSHYVKVMGCSRKRMRKDLCVTPEKWHIDKSEEMKNKGNELFQKKKYDVAVKWYSKAIKFHSENHILYGNRALCYLRSEKYLKAVGDGKRATLLQPHWAKGHYRFCDGLFYLGEHSRALEANRIAQELCSADPDGLRDLQQQHGRFLSEMKEMKAEVKLKKSEAKRVPTKRPESVSRAEGLQHCSDCPDKGTEQKTNTGVTKKEAEERTEEGDATGEDSKTEEGSRTTKEMVKSEMADRKARRAEPHASEKHAVRNKHSALPEKTAPPCGKEQFISIVQDAHTALADQRYRNAEQAFAQALTAVTSSEIKELGLSELDRMLLMYGYAMALLETGQPEELAKAEEKLNEISSKGERTFQSLVLYAMGKVLLKENRFGKALQQFSDALLMVSRQITPGKLTWPTTKVTVKETCLEYLKDCLENSIEICKFPPKPDAVCRHQNCLGHSKTEIYFTDPDFKGFIRLTCCYSCNVEFHISCWKKLKNVSFTNKNDKDLLKEVCLTPDCGGKICHVAIFDSTGLIKCEFESSIPKNTTPFKQKVKQKCTSLKKLKSKEDRKLRRKQFKQSAIKKKTEKTPVEKPADGGTGLSDIASPEVWIECEDRVLHQIRERQALFKDEMVSVTSLMNSLKPWMDLGKTKGHSDITSDETQPQMLGDLVDLLLVRKNRVWARVFVQALSLCQDIKPNLLDWSRRLDSYGLKAAETFIDRYAEPLEEQDLSSLLTFPLLQDVLIERFGDMPEFFSTNGFTITDYLKQAPQQEKRLFIWTLEENRDQYSAFHSILDDYFQLDGICLVIKKTETDNQTNSLKNKSKNRKKKHKEPKPVIVLSGMRTGALREEEEEDYLFSDEDSFFPDRMFHHGYHSSDPFSVPDHLRDQVAEFDGQYTAAGHLIPYKRILDNNPDPAKESLYDYFAQILEEHGPLEADDQLLVGELENFPPEAQQKIQDAGGLKPFLLESLRFVMVDSLVGLMKHSMTLQTLTGEEMAEPLNQTFTSDVDRVTSGTSSHLNPSAKEFRPQFAKWSLCEDDDTSFADSVMMDNQGTQQDAFNVLPVLPGPCPAVPTPYILDPVSSHLINPYPFGVTNIGIPGTVGPEGAPFYDLAETEGSVSSLCSLGNTEPIYDGINVFQETGGGEPLPVVSTEENEGSTKKAVAVQAFWEIKSDVAINTEPYPTFEKNLGDMTAKEKSNLEFEQQLQQIRDDHVTLQQTRKEEVSKLESELEDIHQKIEITNKELSLFQHKLEEEVRKDQQEKKENQETLKTLKGEIKELGELQESYSRDIREKKKEYEAALDQFLEISNQSAAEKMSLEDEIKRCRDLCARAAERSQAAELSILQNRRMRGLRGLNKCVSDGKAILKRMVEVSARHPSAGLLSAIEAWRACVQEAEEKIARTEAQYEEQMELIKRGNRLCTLPSVSVPCAPAPPFVPVLYTPEMASMPEPVHPHVPFGAQAPDRTAQSQTAADATPAPRDLLQRHPAPQPAKGHKGPAQQHLSVFERIVDRLSHMFPHYTRPVLSRFIQEVRTANGGCLNTLTYEEIINRVAQLILDHQEEVRERMHINKRNPNSFGIQSQMRQTPPPRADSPASVRSTGTPPPPPQTHAWKSVSNQYRKTSKALNMEDPCIICHEDMAEEDLCVLECRHTFHRECIKSWLKEQSTCPTCREHALLPEDFPMLPGRIRKKHTPAASSS</sequence>
<accession>A0A6J2WUM8</accession>
<keyword evidence="11" id="KW-0802">TPR repeat</keyword>
<dbReference type="PROSITE" id="PS50005">
    <property type="entry name" value="TPR"/>
    <property type="match status" value="2"/>
</dbReference>
<evidence type="ECO:0000256" key="10">
    <source>
        <dbReference type="PROSITE-ProRule" id="PRU00175"/>
    </source>
</evidence>
<feature type="region of interest" description="Disordered" evidence="13">
    <location>
        <begin position="978"/>
        <end position="997"/>
    </location>
</feature>
<evidence type="ECO:0000256" key="3">
    <source>
        <dbReference type="ARBA" id="ARBA00004906"/>
    </source>
</evidence>
<reference evidence="16 17" key="1">
    <citation type="submission" date="2025-04" db="UniProtKB">
        <authorList>
            <consortium name="RefSeq"/>
        </authorList>
    </citation>
    <scope>IDENTIFICATION</scope>
</reference>
<dbReference type="Pfam" id="PF24812">
    <property type="entry name" value="WHD_TTC3"/>
    <property type="match status" value="1"/>
</dbReference>
<dbReference type="SMART" id="SM00028">
    <property type="entry name" value="TPR"/>
    <property type="match status" value="3"/>
</dbReference>
<feature type="repeat" description="TPR" evidence="11">
    <location>
        <begin position="537"/>
        <end position="570"/>
    </location>
</feature>
<evidence type="ECO:0000313" key="16">
    <source>
        <dbReference type="RefSeq" id="XP_030647945.1"/>
    </source>
</evidence>
<dbReference type="CDD" id="cd16481">
    <property type="entry name" value="RING-H2_TTC3"/>
    <property type="match status" value="1"/>
</dbReference>
<dbReference type="SUPFAM" id="SSF48452">
    <property type="entry name" value="TPR-like"/>
    <property type="match status" value="2"/>
</dbReference>
<dbReference type="GeneID" id="115828158"/>
<dbReference type="Gene3D" id="1.25.40.10">
    <property type="entry name" value="Tetratricopeptide repeat domain"/>
    <property type="match status" value="2"/>
</dbReference>
<dbReference type="SUPFAM" id="SSF57850">
    <property type="entry name" value="RING/U-box"/>
    <property type="match status" value="1"/>
</dbReference>
<comment type="catalytic activity">
    <reaction evidence="1">
        <text>S-ubiquitinyl-[E2 ubiquitin-conjugating enzyme]-L-cysteine + [acceptor protein]-L-lysine = [E2 ubiquitin-conjugating enzyme]-L-cysteine + N(6)-ubiquitinyl-[acceptor protein]-L-lysine.</text>
        <dbReference type="EC" id="2.3.2.27"/>
    </reaction>
</comment>
<dbReference type="GO" id="GO:0008270">
    <property type="term" value="F:zinc ion binding"/>
    <property type="evidence" value="ECO:0007669"/>
    <property type="project" value="UniProtKB-KW"/>
</dbReference>
<feature type="region of interest" description="Disordered" evidence="13">
    <location>
        <begin position="1621"/>
        <end position="1663"/>
    </location>
</feature>
<evidence type="ECO:0000256" key="8">
    <source>
        <dbReference type="ARBA" id="ARBA00022771"/>
    </source>
</evidence>
<dbReference type="InterPro" id="IPR056871">
    <property type="entry name" value="WH_TTC3"/>
</dbReference>
<dbReference type="GO" id="GO:0061630">
    <property type="term" value="F:ubiquitin protein ligase activity"/>
    <property type="evidence" value="ECO:0007669"/>
    <property type="project" value="UniProtKB-EC"/>
</dbReference>
<dbReference type="PROSITE" id="PS50089">
    <property type="entry name" value="ZF_RING_2"/>
    <property type="match status" value="1"/>
</dbReference>
<dbReference type="Gene3D" id="3.30.40.10">
    <property type="entry name" value="Zinc/RING finger domain, C3HC4 (zinc finger)"/>
    <property type="match status" value="1"/>
</dbReference>
<evidence type="ECO:0000256" key="2">
    <source>
        <dbReference type="ARBA" id="ARBA00004496"/>
    </source>
</evidence>
<evidence type="ECO:0000256" key="9">
    <source>
        <dbReference type="ARBA" id="ARBA00022833"/>
    </source>
</evidence>
<dbReference type="PANTHER" id="PTHR17550">
    <property type="entry name" value="E3 UBIQUITIN-PROTEIN LIGASE TTC3"/>
    <property type="match status" value="1"/>
</dbReference>
<dbReference type="GO" id="GO:0016567">
    <property type="term" value="P:protein ubiquitination"/>
    <property type="evidence" value="ECO:0007669"/>
    <property type="project" value="UniProtKB-UniPathway"/>
</dbReference>
<dbReference type="InterPro" id="IPR056872">
    <property type="entry name" value="TTC3/DZIP3-like_helical"/>
</dbReference>
<feature type="compositionally biased region" description="Basic and acidic residues" evidence="13">
    <location>
        <begin position="336"/>
        <end position="354"/>
    </location>
</feature>
<dbReference type="InterPro" id="IPR019734">
    <property type="entry name" value="TPR_rpt"/>
</dbReference>
<feature type="compositionally biased region" description="Basic and acidic residues" evidence="13">
    <location>
        <begin position="395"/>
        <end position="431"/>
    </location>
</feature>
<evidence type="ECO:0000256" key="12">
    <source>
        <dbReference type="SAM" id="Coils"/>
    </source>
</evidence>
<dbReference type="PANTHER" id="PTHR17550:SF8">
    <property type="entry name" value="RING-TYPE E3 UBIQUITIN TRANSFERASE"/>
    <property type="match status" value="1"/>
</dbReference>
<dbReference type="Pfam" id="PF13639">
    <property type="entry name" value="zf-RING_2"/>
    <property type="match status" value="1"/>
</dbReference>
<feature type="compositionally biased region" description="Acidic residues" evidence="13">
    <location>
        <begin position="385"/>
        <end position="394"/>
    </location>
</feature>
<dbReference type="RefSeq" id="XP_030647946.1">
    <property type="nucleotide sequence ID" value="XM_030792086.1"/>
</dbReference>
<dbReference type="CTD" id="7267"/>
<feature type="coiled-coil region" evidence="12">
    <location>
        <begin position="1549"/>
        <end position="1576"/>
    </location>
</feature>
<evidence type="ECO:0000256" key="11">
    <source>
        <dbReference type="PROSITE-ProRule" id="PRU00339"/>
    </source>
</evidence>
<dbReference type="InterPro" id="IPR043866">
    <property type="entry name" value="TTC3/DZIP3_dom"/>
</dbReference>
<evidence type="ECO:0000256" key="1">
    <source>
        <dbReference type="ARBA" id="ARBA00000900"/>
    </source>
</evidence>
<keyword evidence="15" id="KW-1185">Reference proteome</keyword>
<feature type="compositionally biased region" description="Basic residues" evidence="13">
    <location>
        <begin position="734"/>
        <end position="748"/>
    </location>
</feature>
<evidence type="ECO:0000256" key="13">
    <source>
        <dbReference type="SAM" id="MobiDB-lite"/>
    </source>
</evidence>
<keyword evidence="5" id="KW-0963">Cytoplasm</keyword>
<dbReference type="GO" id="GO:0005737">
    <property type="term" value="C:cytoplasm"/>
    <property type="evidence" value="ECO:0007669"/>
    <property type="project" value="UniProtKB-SubCell"/>
</dbReference>
<feature type="region of interest" description="Disordered" evidence="13">
    <location>
        <begin position="728"/>
        <end position="762"/>
    </location>
</feature>
<keyword evidence="8 10" id="KW-0863">Zinc-finger</keyword>
<feature type="compositionally biased region" description="Polar residues" evidence="13">
    <location>
        <begin position="1735"/>
        <end position="1748"/>
    </location>
</feature>
<feature type="compositionally biased region" description="Basic residues" evidence="13">
    <location>
        <begin position="984"/>
        <end position="995"/>
    </location>
</feature>
<dbReference type="InterPro" id="IPR011990">
    <property type="entry name" value="TPR-like_helical_dom_sf"/>
</dbReference>
<proteinExistence type="predicted"/>
<feature type="domain" description="RING-type" evidence="14">
    <location>
        <begin position="1795"/>
        <end position="1835"/>
    </location>
</feature>
<dbReference type="InterPro" id="IPR001841">
    <property type="entry name" value="Znf_RING"/>
</dbReference>
<dbReference type="UniPathway" id="UPA00143"/>
<dbReference type="SMART" id="SM00184">
    <property type="entry name" value="RING"/>
    <property type="match status" value="1"/>
</dbReference>
<evidence type="ECO:0000259" key="14">
    <source>
        <dbReference type="PROSITE" id="PS50089"/>
    </source>
</evidence>
<evidence type="ECO:0000313" key="17">
    <source>
        <dbReference type="RefSeq" id="XP_030647946.1"/>
    </source>
</evidence>
<dbReference type="EC" id="2.3.2.27" evidence="4"/>
<comment type="subcellular location">
    <subcellularLocation>
        <location evidence="2">Cytoplasm</location>
    </subcellularLocation>
</comment>
<keyword evidence="12" id="KW-0175">Coiled coil</keyword>
<dbReference type="InterPro" id="IPR056870">
    <property type="entry name" value="TTC3/DZIP3/RBM44-like_helical"/>
</dbReference>
<dbReference type="RefSeq" id="XP_030647945.1">
    <property type="nucleotide sequence ID" value="XM_030792085.1"/>
</dbReference>
<dbReference type="InterPro" id="IPR013083">
    <property type="entry name" value="Znf_RING/FYVE/PHD"/>
</dbReference>
<feature type="region of interest" description="Disordered" evidence="13">
    <location>
        <begin position="1734"/>
        <end position="1776"/>
    </location>
</feature>
<evidence type="ECO:0000256" key="7">
    <source>
        <dbReference type="ARBA" id="ARBA00022723"/>
    </source>
</evidence>
<dbReference type="OrthoDB" id="8062037at2759"/>
<name>A0A6J2WUM8_CHACN</name>
<evidence type="ECO:0000313" key="15">
    <source>
        <dbReference type="Proteomes" id="UP000504632"/>
    </source>
</evidence>
<dbReference type="Proteomes" id="UP000504632">
    <property type="component" value="Chromosome 15"/>
</dbReference>
<evidence type="ECO:0000256" key="6">
    <source>
        <dbReference type="ARBA" id="ARBA00022679"/>
    </source>
</evidence>
<feature type="region of interest" description="Disordered" evidence="13">
    <location>
        <begin position="336"/>
        <end position="446"/>
    </location>
</feature>
<gene>
    <name evidence="16 17" type="primary">ttc3</name>
</gene>
<feature type="repeat" description="TPR" evidence="11">
    <location>
        <begin position="209"/>
        <end position="242"/>
    </location>
</feature>
<dbReference type="Pfam" id="PF24905">
    <property type="entry name" value="TTC3_9th"/>
    <property type="match status" value="1"/>
</dbReference>
<feature type="coiled-coil region" evidence="12">
    <location>
        <begin position="1355"/>
        <end position="1499"/>
    </location>
</feature>
<organism evidence="15 17">
    <name type="scientific">Chanos chanos</name>
    <name type="common">Milkfish</name>
    <name type="synonym">Mugil chanos</name>
    <dbReference type="NCBI Taxonomy" id="29144"/>
    <lineage>
        <taxon>Eukaryota</taxon>
        <taxon>Metazoa</taxon>
        <taxon>Chordata</taxon>
        <taxon>Craniata</taxon>
        <taxon>Vertebrata</taxon>
        <taxon>Euteleostomi</taxon>
        <taxon>Actinopterygii</taxon>
        <taxon>Neopterygii</taxon>
        <taxon>Teleostei</taxon>
        <taxon>Ostariophysi</taxon>
        <taxon>Gonorynchiformes</taxon>
        <taxon>Chanidae</taxon>
        <taxon>Chanos</taxon>
    </lineage>
</organism>
<evidence type="ECO:0000256" key="4">
    <source>
        <dbReference type="ARBA" id="ARBA00012483"/>
    </source>
</evidence>
<dbReference type="Pfam" id="PF24525">
    <property type="entry name" value="TTC3"/>
    <property type="match status" value="1"/>
</dbReference>
<evidence type="ECO:0000256" key="5">
    <source>
        <dbReference type="ARBA" id="ARBA00022490"/>
    </source>
</evidence>
<dbReference type="Pfam" id="PF19179">
    <property type="entry name" value="TTC3_DZIP3_dom"/>
    <property type="match status" value="1"/>
</dbReference>
<comment type="pathway">
    <text evidence="3">Protein modification; protein ubiquitination.</text>
</comment>
<keyword evidence="7" id="KW-0479">Metal-binding</keyword>